<evidence type="ECO:0000313" key="4">
    <source>
        <dbReference type="EMBL" id="MBK6974742.1"/>
    </source>
</evidence>
<dbReference type="AlphaFoldDB" id="A0A9D7E6H5"/>
<dbReference type="InterPro" id="IPR011010">
    <property type="entry name" value="DNA_brk_join_enz"/>
</dbReference>
<feature type="region of interest" description="Disordered" evidence="2">
    <location>
        <begin position="348"/>
        <end position="367"/>
    </location>
</feature>
<dbReference type="InterPro" id="IPR013762">
    <property type="entry name" value="Integrase-like_cat_sf"/>
</dbReference>
<dbReference type="GO" id="GO:0006310">
    <property type="term" value="P:DNA recombination"/>
    <property type="evidence" value="ECO:0007669"/>
    <property type="project" value="UniProtKB-KW"/>
</dbReference>
<dbReference type="EMBL" id="JADJEV010000004">
    <property type="protein sequence ID" value="MBK6974742.1"/>
    <property type="molecule type" value="Genomic_DNA"/>
</dbReference>
<protein>
    <submittedName>
        <fullName evidence="4">Integrase domain-containing protein</fullName>
    </submittedName>
</protein>
<accession>A0A9D7E6H5</accession>
<dbReference type="Proteomes" id="UP000807785">
    <property type="component" value="Unassembled WGS sequence"/>
</dbReference>
<name>A0A9D7E6H5_9PROT</name>
<dbReference type="SUPFAM" id="SSF56349">
    <property type="entry name" value="DNA breaking-rejoining enzymes"/>
    <property type="match status" value="1"/>
</dbReference>
<dbReference type="Pfam" id="PF12835">
    <property type="entry name" value="Integrase_1"/>
    <property type="match status" value="1"/>
</dbReference>
<dbReference type="GO" id="GO:0003677">
    <property type="term" value="F:DNA binding"/>
    <property type="evidence" value="ECO:0007669"/>
    <property type="project" value="InterPro"/>
</dbReference>
<dbReference type="GO" id="GO:0015074">
    <property type="term" value="P:DNA integration"/>
    <property type="evidence" value="ECO:0007669"/>
    <property type="project" value="InterPro"/>
</dbReference>
<proteinExistence type="predicted"/>
<feature type="domain" description="Integrase catalytic" evidence="3">
    <location>
        <begin position="154"/>
        <end position="291"/>
    </location>
</feature>
<keyword evidence="1" id="KW-0233">DNA recombination</keyword>
<sequence>MSNNPDWTTKLQRILDQHNHRHARLPKDVSYRTREARAESLRLSLNLLRYLGFEPDPNNLGGTHVENLIWYWTCDPRVAERCNTVGVPMRDEPVSPAYLQFLASTLRTFSIWIGKPGMVLPLNRYLPDPSRYQRSAIATQDKSWTAKGLDIPRLLELVYLQDIYVGTQLELIFALGLRRKEAIMLRPHLQVIPASLVPGYDLTADHYLMVVELRDGTKGGRLRFVPLDSDVRRLAIEHAQRLAPHTNDHMGRPGHTLKQSLRRFDYVMEKVGLTRAELDITAHGGRHQFANDMYIELTGVHSPVRGGVPSDLLLHYDACMKIVQQLGHGRLQIASAYLGPILNSLRHARPAPGNSEVQPATLAGDHE</sequence>
<dbReference type="InterPro" id="IPR024456">
    <property type="entry name" value="Integrase_catalytic_putative"/>
</dbReference>
<evidence type="ECO:0000256" key="1">
    <source>
        <dbReference type="ARBA" id="ARBA00023172"/>
    </source>
</evidence>
<gene>
    <name evidence="4" type="ORF">IPH26_18000</name>
</gene>
<evidence type="ECO:0000256" key="2">
    <source>
        <dbReference type="SAM" id="MobiDB-lite"/>
    </source>
</evidence>
<evidence type="ECO:0000259" key="3">
    <source>
        <dbReference type="Pfam" id="PF12835"/>
    </source>
</evidence>
<comment type="caution">
    <text evidence="4">The sequence shown here is derived from an EMBL/GenBank/DDBJ whole genome shotgun (WGS) entry which is preliminary data.</text>
</comment>
<organism evidence="4 5">
    <name type="scientific">Candidatus Methylophosphatis roskildensis</name>
    <dbReference type="NCBI Taxonomy" id="2899263"/>
    <lineage>
        <taxon>Bacteria</taxon>
        <taxon>Pseudomonadati</taxon>
        <taxon>Pseudomonadota</taxon>
        <taxon>Betaproteobacteria</taxon>
        <taxon>Nitrosomonadales</taxon>
        <taxon>Sterolibacteriaceae</taxon>
        <taxon>Candidatus Methylophosphatis</taxon>
    </lineage>
</organism>
<reference evidence="4" key="1">
    <citation type="submission" date="2020-10" db="EMBL/GenBank/DDBJ databases">
        <title>Connecting structure to function with the recovery of over 1000 high-quality activated sludge metagenome-assembled genomes encoding full-length rRNA genes using long-read sequencing.</title>
        <authorList>
            <person name="Singleton C.M."/>
            <person name="Petriglieri F."/>
            <person name="Kristensen J.M."/>
            <person name="Kirkegaard R.H."/>
            <person name="Michaelsen T.Y."/>
            <person name="Andersen M.H."/>
            <person name="Karst S.M."/>
            <person name="Dueholm M.S."/>
            <person name="Nielsen P.H."/>
            <person name="Albertsen M."/>
        </authorList>
    </citation>
    <scope>NUCLEOTIDE SEQUENCE</scope>
    <source>
        <strain evidence="4">Bjer_18-Q3-R1-45_BAT3C.347</strain>
    </source>
</reference>
<evidence type="ECO:0000313" key="5">
    <source>
        <dbReference type="Proteomes" id="UP000807785"/>
    </source>
</evidence>
<dbReference type="Gene3D" id="1.10.443.10">
    <property type="entry name" value="Intergrase catalytic core"/>
    <property type="match status" value="1"/>
</dbReference>